<reference evidence="2" key="1">
    <citation type="submission" date="2022-03" db="EMBL/GenBank/DDBJ databases">
        <title>Genome Identification and Characterization of new species Bdellovibrio reynosense LBG001 sp. nov. from a Mexico soil sample.</title>
        <authorList>
            <person name="Camilli A."/>
            <person name="Ajao Y."/>
            <person name="Guo X."/>
        </authorList>
    </citation>
    <scope>NUCLEOTIDE SEQUENCE</scope>
    <source>
        <strain evidence="2">LBG001</strain>
    </source>
</reference>
<evidence type="ECO:0000256" key="1">
    <source>
        <dbReference type="SAM" id="SignalP"/>
    </source>
</evidence>
<dbReference type="EMBL" id="CP093442">
    <property type="protein sequence ID" value="UOF00338.1"/>
    <property type="molecule type" value="Genomic_DNA"/>
</dbReference>
<dbReference type="RefSeq" id="WP_243536189.1">
    <property type="nucleotide sequence ID" value="NZ_CP093442.1"/>
</dbReference>
<evidence type="ECO:0000313" key="2">
    <source>
        <dbReference type="EMBL" id="UOF00338.1"/>
    </source>
</evidence>
<feature type="chain" id="PRO_5045739335" evidence="1">
    <location>
        <begin position="19"/>
        <end position="122"/>
    </location>
</feature>
<organism evidence="2 3">
    <name type="scientific">Bdellovibrio reynosensis</name>
    <dbReference type="NCBI Taxonomy" id="2835041"/>
    <lineage>
        <taxon>Bacteria</taxon>
        <taxon>Pseudomonadati</taxon>
        <taxon>Bdellovibrionota</taxon>
        <taxon>Bdellovibrionia</taxon>
        <taxon>Bdellovibrionales</taxon>
        <taxon>Pseudobdellovibrionaceae</taxon>
        <taxon>Bdellovibrio</taxon>
    </lineage>
</organism>
<name>A0ABY4C5T6_9BACT</name>
<dbReference type="Proteomes" id="UP000830116">
    <property type="component" value="Chromosome"/>
</dbReference>
<accession>A0ABY4C5T6</accession>
<gene>
    <name evidence="2" type="ORF">MNR06_11575</name>
</gene>
<feature type="signal peptide" evidence="1">
    <location>
        <begin position="1"/>
        <end position="18"/>
    </location>
</feature>
<protein>
    <submittedName>
        <fullName evidence="2">Uncharacterized protein</fullName>
    </submittedName>
</protein>
<keyword evidence="1" id="KW-0732">Signal</keyword>
<sequence length="122" mass="13318">MKYLFMAATLFGFSSAHAESIYCAFNDVNLKATYSSETNKVTIVAPSGETHELKGTLYFQKNGILKITAEGITEHLLVDTTSTFHDKVTDSIYPFKVTAVAASTSLTGGCETDELKRAQRIP</sequence>
<proteinExistence type="predicted"/>
<evidence type="ECO:0000313" key="3">
    <source>
        <dbReference type="Proteomes" id="UP000830116"/>
    </source>
</evidence>
<keyword evidence="3" id="KW-1185">Reference proteome</keyword>